<evidence type="ECO:0000313" key="9">
    <source>
        <dbReference type="Proteomes" id="UP000824001"/>
    </source>
</evidence>
<reference evidence="8" key="1">
    <citation type="submission" date="2020-10" db="EMBL/GenBank/DDBJ databases">
        <authorList>
            <person name="Gilroy R."/>
        </authorList>
    </citation>
    <scope>NUCLEOTIDE SEQUENCE</scope>
    <source>
        <strain evidence="8">ChiHjej10B9-9673</strain>
    </source>
</reference>
<keyword evidence="4" id="KW-0408">Iron</keyword>
<proteinExistence type="predicted"/>
<evidence type="ECO:0000256" key="2">
    <source>
        <dbReference type="ARBA" id="ARBA00022723"/>
    </source>
</evidence>
<dbReference type="SUPFAM" id="SSF46548">
    <property type="entry name" value="alpha-helical ferredoxin"/>
    <property type="match status" value="2"/>
</dbReference>
<comment type="caution">
    <text evidence="8">The sequence shown here is derived from an EMBL/GenBank/DDBJ whole genome shotgun (WGS) entry which is preliminary data.</text>
</comment>
<evidence type="ECO:0000256" key="1">
    <source>
        <dbReference type="ARBA" id="ARBA00022485"/>
    </source>
</evidence>
<dbReference type="Pfam" id="PF02754">
    <property type="entry name" value="CCG"/>
    <property type="match status" value="2"/>
</dbReference>
<dbReference type="GO" id="GO:0016491">
    <property type="term" value="F:oxidoreductase activity"/>
    <property type="evidence" value="ECO:0007669"/>
    <property type="project" value="UniProtKB-KW"/>
</dbReference>
<accession>A0A9D1FCF6</accession>
<dbReference type="EMBL" id="DVJK01000069">
    <property type="protein sequence ID" value="HIS66434.1"/>
    <property type="molecule type" value="Genomic_DNA"/>
</dbReference>
<sequence length="759" mass="82567">MDFTERSTRAYRTKQLYTKEELLARESLCVHEQPAFCAAACPLRIDGRELAREVAEGDFTAARARLERAAPFARILAALCEAPCAAKCRLNEVPGCEGVSLPALERAAMRHGCPRTGRGLLRFKKKKTAAVFGAELFTLVLAAEFAGKSYPTTFYAAEGSAAELIAACAPGLGAEDAALAAEELEALDLKLVLGCALTREFVSAEREKYDLAAVSRGCLAALDAWEPDAVTLYCEGARVLARPLDGEGALRAFYDARRAGVSADRLAQGMDPAGSRGEEGPVTSTLYTDLSAVKATKRVPENGVYPPEEAQREAQRCIQCECVECIKGCAWMQHYGKFPRILTREIYNNVGIIMGDHMMNGAINSCALCKQCAVTCPNGYDMAEICLSARRNMVATGKMSLAVHEFALYDQLFSNGEAFLARPQPGFEKCEYVFFPGCQAAACAPEAVWRTYTDLCERLPGGVGIILGCCGVMSHWAGREELFEETREQLRAALENLGGARIITACPTCTSTLAGLGECIGIWDILLDIGLPPDAPRAAGPVTLHDACGARGDAHTQSAVRALAARLGCEIAEPEYSGDRAPCCGYGGLAGYAKPEVAREMTDFALAEAEGLQLTYCMGCRDRYERAGAESAHILELVYGAPAGAPPGLSEKRRNRLELRRRFLRLAGEEEPMEKPEFALTLTDEARALMEQRMVLDTDVIAVMRAYRESGEAVLENDTGLLVTRRRIGNVTFWVKFTEDAEGYTVRRVYSHRMTIETR</sequence>
<dbReference type="GO" id="GO:0051539">
    <property type="term" value="F:4 iron, 4 sulfur cluster binding"/>
    <property type="evidence" value="ECO:0007669"/>
    <property type="project" value="UniProtKB-KW"/>
</dbReference>
<evidence type="ECO:0000256" key="4">
    <source>
        <dbReference type="ARBA" id="ARBA00023004"/>
    </source>
</evidence>
<feature type="domain" description="Cysteine-rich" evidence="6">
    <location>
        <begin position="433"/>
        <end position="513"/>
    </location>
</feature>
<dbReference type="InterPro" id="IPR028261">
    <property type="entry name" value="DPD_II"/>
</dbReference>
<dbReference type="PANTHER" id="PTHR43255:SF1">
    <property type="entry name" value="IRON-SULFUR-BINDING OXIDOREDUCTASE FADF-RELATED"/>
    <property type="match status" value="1"/>
</dbReference>
<feature type="domain" description="Dihydroprymidine dehydrogenase" evidence="7">
    <location>
        <begin position="12"/>
        <end position="109"/>
    </location>
</feature>
<evidence type="ECO:0000259" key="6">
    <source>
        <dbReference type="Pfam" id="PF02754"/>
    </source>
</evidence>
<evidence type="ECO:0000259" key="7">
    <source>
        <dbReference type="Pfam" id="PF14691"/>
    </source>
</evidence>
<dbReference type="NCBIfam" id="NF045663">
    <property type="entry name" value="diclust_near_Sec"/>
    <property type="match status" value="1"/>
</dbReference>
<dbReference type="Pfam" id="PF13534">
    <property type="entry name" value="Fer4_17"/>
    <property type="match status" value="1"/>
</dbReference>
<reference evidence="8" key="2">
    <citation type="journal article" date="2021" name="PeerJ">
        <title>Extensive microbial diversity within the chicken gut microbiome revealed by metagenomics and culture.</title>
        <authorList>
            <person name="Gilroy R."/>
            <person name="Ravi A."/>
            <person name="Getino M."/>
            <person name="Pursley I."/>
            <person name="Horton D.L."/>
            <person name="Alikhan N.F."/>
            <person name="Baker D."/>
            <person name="Gharbi K."/>
            <person name="Hall N."/>
            <person name="Watson M."/>
            <person name="Adriaenssens E.M."/>
            <person name="Foster-Nyarko E."/>
            <person name="Jarju S."/>
            <person name="Secka A."/>
            <person name="Antonio M."/>
            <person name="Oren A."/>
            <person name="Chaudhuri R.R."/>
            <person name="La Ragione R."/>
            <person name="Hildebrand F."/>
            <person name="Pallen M.J."/>
        </authorList>
    </citation>
    <scope>NUCLEOTIDE SEQUENCE</scope>
    <source>
        <strain evidence="8">ChiHjej10B9-9673</strain>
    </source>
</reference>
<gene>
    <name evidence="8" type="ORF">IAC18_02605</name>
</gene>
<dbReference type="GO" id="GO:0046872">
    <property type="term" value="F:metal ion binding"/>
    <property type="evidence" value="ECO:0007669"/>
    <property type="project" value="UniProtKB-KW"/>
</dbReference>
<dbReference type="PANTHER" id="PTHR43255">
    <property type="entry name" value="IRON-SULFUR-BINDING OXIDOREDUCTASE FADF-RELATED-RELATED"/>
    <property type="match status" value="1"/>
</dbReference>
<dbReference type="Gene3D" id="1.10.1060.10">
    <property type="entry name" value="Alpha-helical ferredoxin"/>
    <property type="match status" value="2"/>
</dbReference>
<dbReference type="Pfam" id="PF14691">
    <property type="entry name" value="Fer4_20"/>
    <property type="match status" value="1"/>
</dbReference>
<keyword evidence="2" id="KW-0479">Metal-binding</keyword>
<dbReference type="Proteomes" id="UP000824001">
    <property type="component" value="Unassembled WGS sequence"/>
</dbReference>
<evidence type="ECO:0000256" key="3">
    <source>
        <dbReference type="ARBA" id="ARBA00023002"/>
    </source>
</evidence>
<dbReference type="InterPro" id="IPR051460">
    <property type="entry name" value="HdrC_iron-sulfur_subunit"/>
</dbReference>
<keyword evidence="5" id="KW-0411">Iron-sulfur</keyword>
<dbReference type="InterPro" id="IPR004017">
    <property type="entry name" value="Cys_rich_dom"/>
</dbReference>
<keyword evidence="1" id="KW-0004">4Fe-4S</keyword>
<protein>
    <submittedName>
        <fullName evidence="8">4Fe-4S dicluster domain-containing protein</fullName>
    </submittedName>
</protein>
<dbReference type="InterPro" id="IPR009051">
    <property type="entry name" value="Helical_ferredxn"/>
</dbReference>
<dbReference type="GO" id="GO:0005886">
    <property type="term" value="C:plasma membrane"/>
    <property type="evidence" value="ECO:0007669"/>
    <property type="project" value="TreeGrafter"/>
</dbReference>
<feature type="domain" description="Cysteine-rich" evidence="6">
    <location>
        <begin position="542"/>
        <end position="614"/>
    </location>
</feature>
<dbReference type="AlphaFoldDB" id="A0A9D1FCF6"/>
<name>A0A9D1FCF6_9FIRM</name>
<dbReference type="PROSITE" id="PS00198">
    <property type="entry name" value="4FE4S_FER_1"/>
    <property type="match status" value="1"/>
</dbReference>
<organism evidence="8 9">
    <name type="scientific">Candidatus Scatomorpha merdipullorum</name>
    <dbReference type="NCBI Taxonomy" id="2840927"/>
    <lineage>
        <taxon>Bacteria</taxon>
        <taxon>Bacillati</taxon>
        <taxon>Bacillota</taxon>
        <taxon>Clostridia</taxon>
        <taxon>Eubacteriales</taxon>
        <taxon>Candidatus Scatomorpha</taxon>
    </lineage>
</organism>
<evidence type="ECO:0000256" key="5">
    <source>
        <dbReference type="ARBA" id="ARBA00023014"/>
    </source>
</evidence>
<keyword evidence="3" id="KW-0560">Oxidoreductase</keyword>
<evidence type="ECO:0000313" key="8">
    <source>
        <dbReference type="EMBL" id="HIS66434.1"/>
    </source>
</evidence>
<dbReference type="InterPro" id="IPR017900">
    <property type="entry name" value="4Fe4S_Fe_S_CS"/>
</dbReference>